<evidence type="ECO:0000313" key="2">
    <source>
        <dbReference type="EMBL" id="MCI64736.1"/>
    </source>
</evidence>
<accession>A0A392TXA5</accession>
<comment type="caution">
    <text evidence="2">The sequence shown here is derived from an EMBL/GenBank/DDBJ whole genome shotgun (WGS) entry which is preliminary data.</text>
</comment>
<dbReference type="EMBL" id="LXQA010662243">
    <property type="protein sequence ID" value="MCI64736.1"/>
    <property type="molecule type" value="Genomic_DNA"/>
</dbReference>
<keyword evidence="3" id="KW-1185">Reference proteome</keyword>
<protein>
    <submittedName>
        <fullName evidence="2">Uncharacterized protein</fullName>
    </submittedName>
</protein>
<evidence type="ECO:0000256" key="1">
    <source>
        <dbReference type="SAM" id="MobiDB-lite"/>
    </source>
</evidence>
<feature type="region of interest" description="Disordered" evidence="1">
    <location>
        <begin position="20"/>
        <end position="49"/>
    </location>
</feature>
<sequence>MRVKSDDEDWVYYSNHKSDVVSLPKEDSTVSSSEPYVAQSSRRSLLPWR</sequence>
<feature type="non-terminal residue" evidence="2">
    <location>
        <position position="49"/>
    </location>
</feature>
<proteinExistence type="predicted"/>
<evidence type="ECO:0000313" key="3">
    <source>
        <dbReference type="Proteomes" id="UP000265520"/>
    </source>
</evidence>
<dbReference type="AlphaFoldDB" id="A0A392TXA5"/>
<feature type="compositionally biased region" description="Polar residues" evidence="1">
    <location>
        <begin position="29"/>
        <end position="43"/>
    </location>
</feature>
<dbReference type="Proteomes" id="UP000265520">
    <property type="component" value="Unassembled WGS sequence"/>
</dbReference>
<organism evidence="2 3">
    <name type="scientific">Trifolium medium</name>
    <dbReference type="NCBI Taxonomy" id="97028"/>
    <lineage>
        <taxon>Eukaryota</taxon>
        <taxon>Viridiplantae</taxon>
        <taxon>Streptophyta</taxon>
        <taxon>Embryophyta</taxon>
        <taxon>Tracheophyta</taxon>
        <taxon>Spermatophyta</taxon>
        <taxon>Magnoliopsida</taxon>
        <taxon>eudicotyledons</taxon>
        <taxon>Gunneridae</taxon>
        <taxon>Pentapetalae</taxon>
        <taxon>rosids</taxon>
        <taxon>fabids</taxon>
        <taxon>Fabales</taxon>
        <taxon>Fabaceae</taxon>
        <taxon>Papilionoideae</taxon>
        <taxon>50 kb inversion clade</taxon>
        <taxon>NPAAA clade</taxon>
        <taxon>Hologalegina</taxon>
        <taxon>IRL clade</taxon>
        <taxon>Trifolieae</taxon>
        <taxon>Trifolium</taxon>
    </lineage>
</organism>
<name>A0A392TXA5_9FABA</name>
<reference evidence="2 3" key="1">
    <citation type="journal article" date="2018" name="Front. Plant Sci.">
        <title>Red Clover (Trifolium pratense) and Zigzag Clover (T. medium) - A Picture of Genomic Similarities and Differences.</title>
        <authorList>
            <person name="Dluhosova J."/>
            <person name="Istvanek J."/>
            <person name="Nedelnik J."/>
            <person name="Repkova J."/>
        </authorList>
    </citation>
    <scope>NUCLEOTIDE SEQUENCE [LARGE SCALE GENOMIC DNA]</scope>
    <source>
        <strain evidence="3">cv. 10/8</strain>
        <tissue evidence="2">Leaf</tissue>
    </source>
</reference>